<feature type="transmembrane region" description="Helical" evidence="1">
    <location>
        <begin position="227"/>
        <end position="246"/>
    </location>
</feature>
<feature type="transmembrane region" description="Helical" evidence="1">
    <location>
        <begin position="112"/>
        <end position="131"/>
    </location>
</feature>
<evidence type="ECO:0000313" key="4">
    <source>
        <dbReference type="Proteomes" id="UP001141259"/>
    </source>
</evidence>
<keyword evidence="1" id="KW-0812">Transmembrane</keyword>
<proteinExistence type="predicted"/>
<gene>
    <name evidence="3" type="ORF">NZH93_27755</name>
</gene>
<reference evidence="3" key="1">
    <citation type="submission" date="2022-08" db="EMBL/GenBank/DDBJ databases">
        <authorList>
            <person name="Tistechok S."/>
            <person name="Samborskyy M."/>
            <person name="Roman I."/>
        </authorList>
    </citation>
    <scope>NUCLEOTIDE SEQUENCE</scope>
    <source>
        <strain evidence="3">DSM 103496</strain>
    </source>
</reference>
<keyword evidence="4" id="KW-1185">Reference proteome</keyword>
<feature type="transmembrane region" description="Helical" evidence="1">
    <location>
        <begin position="76"/>
        <end position="100"/>
    </location>
</feature>
<feature type="transmembrane region" description="Helical" evidence="1">
    <location>
        <begin position="45"/>
        <end position="64"/>
    </location>
</feature>
<feature type="transmembrane region" description="Helical" evidence="1">
    <location>
        <begin position="15"/>
        <end position="33"/>
    </location>
</feature>
<dbReference type="RefSeq" id="WP_259626154.1">
    <property type="nucleotide sequence ID" value="NZ_JANYMP010000014.1"/>
</dbReference>
<sequence>MTCSDLTGTAGVAPSPLWIASIAVLWLVTLRLLVSKRRTPRRRSIAFTFLFVTLAATISGYSARRAFDAAIGVPDLSILVGHVFAVLAVVACLRLVVVVVEAGETGWRLLRGARWVLASALAGMAVLFVLIPRRADHFDFGCWEARSPLVVVYHLLFQVCLGTGFAAAVVLFGSRRLTAVGAWFKASALLIAAGCCFGVAYVGVRVWYVVAHGFDLPYPLEGPVRGLVPLVLLESTIVLLGVGALIPQALRVGGLVGRLVRFHRLRALWEALSDAAPGNVLGPVPTRLADLVSVVAIERRLYRRVIEIRDAQWELNGFVSAAMVEDARRAVESHRAAEPDLALEALLLEVARQAKAGGLPHAGGDHVSSWSGEADLDEEARRLLVIQHVLAGPWAREASAAVMAVASA</sequence>
<dbReference type="InterPro" id="IPR046675">
    <property type="entry name" value="DUF6545"/>
</dbReference>
<evidence type="ECO:0000313" key="3">
    <source>
        <dbReference type="EMBL" id="MCS7480668.1"/>
    </source>
</evidence>
<dbReference type="AlphaFoldDB" id="A0A9X2VSD5"/>
<name>A0A9X2VSD5_9PSEU</name>
<dbReference type="Proteomes" id="UP001141259">
    <property type="component" value="Unassembled WGS sequence"/>
</dbReference>
<dbReference type="EMBL" id="JANYMP010000014">
    <property type="protein sequence ID" value="MCS7480668.1"/>
    <property type="molecule type" value="Genomic_DNA"/>
</dbReference>
<dbReference type="Pfam" id="PF20182">
    <property type="entry name" value="DUF6545"/>
    <property type="match status" value="1"/>
</dbReference>
<evidence type="ECO:0000256" key="1">
    <source>
        <dbReference type="SAM" id="Phobius"/>
    </source>
</evidence>
<feature type="domain" description="DUF6545" evidence="2">
    <location>
        <begin position="260"/>
        <end position="387"/>
    </location>
</feature>
<feature type="transmembrane region" description="Helical" evidence="1">
    <location>
        <begin position="151"/>
        <end position="174"/>
    </location>
</feature>
<accession>A0A9X2VSD5</accession>
<protein>
    <recommendedName>
        <fullName evidence="2">DUF6545 domain-containing protein</fullName>
    </recommendedName>
</protein>
<organism evidence="3 4">
    <name type="scientific">Umezawaea endophytica</name>
    <dbReference type="NCBI Taxonomy" id="1654476"/>
    <lineage>
        <taxon>Bacteria</taxon>
        <taxon>Bacillati</taxon>
        <taxon>Actinomycetota</taxon>
        <taxon>Actinomycetes</taxon>
        <taxon>Pseudonocardiales</taxon>
        <taxon>Pseudonocardiaceae</taxon>
        <taxon>Umezawaea</taxon>
    </lineage>
</organism>
<feature type="transmembrane region" description="Helical" evidence="1">
    <location>
        <begin position="186"/>
        <end position="207"/>
    </location>
</feature>
<keyword evidence="1" id="KW-1133">Transmembrane helix</keyword>
<dbReference type="InterPro" id="IPR050039">
    <property type="entry name" value="MAB_1171c-like"/>
</dbReference>
<evidence type="ECO:0000259" key="2">
    <source>
        <dbReference type="Pfam" id="PF20182"/>
    </source>
</evidence>
<comment type="caution">
    <text evidence="3">The sequence shown here is derived from an EMBL/GenBank/DDBJ whole genome shotgun (WGS) entry which is preliminary data.</text>
</comment>
<keyword evidence="1" id="KW-0472">Membrane</keyword>
<dbReference type="NCBIfam" id="NF042915">
    <property type="entry name" value="MAB_1171c_fam"/>
    <property type="match status" value="1"/>
</dbReference>